<dbReference type="Proteomes" id="UP000036681">
    <property type="component" value="Unplaced"/>
</dbReference>
<reference evidence="2" key="1">
    <citation type="submission" date="2017-02" db="UniProtKB">
        <authorList>
            <consortium name="WormBaseParasite"/>
        </authorList>
    </citation>
    <scope>IDENTIFICATION</scope>
</reference>
<accession>A0A0M3HJR7</accession>
<proteinExistence type="predicted"/>
<protein>
    <submittedName>
        <fullName evidence="2">C2 domain-containing protein</fullName>
    </submittedName>
</protein>
<name>A0A0M3HJR7_ASCLU</name>
<evidence type="ECO:0000313" key="1">
    <source>
        <dbReference type="Proteomes" id="UP000036681"/>
    </source>
</evidence>
<dbReference type="AlphaFoldDB" id="A0A0M3HJR7"/>
<dbReference type="WBParaSite" id="ALUE_0000176201-mRNA-1">
    <property type="protein sequence ID" value="ALUE_0000176201-mRNA-1"/>
    <property type="gene ID" value="ALUE_0000176201"/>
</dbReference>
<keyword evidence="1" id="KW-1185">Reference proteome</keyword>
<sequence>MVRIYVVQTGGRVLKKKTSTQKVQNGEIIFNESVFINVSKSKIEVRLNFPLLLSVSYTFNSYVIHSEYGKCDLSYAKFWH</sequence>
<organism evidence="1 2">
    <name type="scientific">Ascaris lumbricoides</name>
    <name type="common">Giant roundworm</name>
    <dbReference type="NCBI Taxonomy" id="6252"/>
    <lineage>
        <taxon>Eukaryota</taxon>
        <taxon>Metazoa</taxon>
        <taxon>Ecdysozoa</taxon>
        <taxon>Nematoda</taxon>
        <taxon>Chromadorea</taxon>
        <taxon>Rhabditida</taxon>
        <taxon>Spirurina</taxon>
        <taxon>Ascaridomorpha</taxon>
        <taxon>Ascaridoidea</taxon>
        <taxon>Ascarididae</taxon>
        <taxon>Ascaris</taxon>
    </lineage>
</organism>
<evidence type="ECO:0000313" key="2">
    <source>
        <dbReference type="WBParaSite" id="ALUE_0000176201-mRNA-1"/>
    </source>
</evidence>